<dbReference type="InterPro" id="IPR029045">
    <property type="entry name" value="ClpP/crotonase-like_dom_sf"/>
</dbReference>
<dbReference type="InterPro" id="IPR001753">
    <property type="entry name" value="Enoyl-CoA_hydra/iso"/>
</dbReference>
<dbReference type="SUPFAM" id="SSF52096">
    <property type="entry name" value="ClpP/crotonase"/>
    <property type="match status" value="1"/>
</dbReference>
<gene>
    <name evidence="3" type="ORF">ACG01O_12195</name>
</gene>
<evidence type="ECO:0000313" key="3">
    <source>
        <dbReference type="EMBL" id="MFG6467374.1"/>
    </source>
</evidence>
<dbReference type="InterPro" id="IPR051683">
    <property type="entry name" value="Enoyl-CoA_Hydratase/Isomerase"/>
</dbReference>
<protein>
    <submittedName>
        <fullName evidence="3">Enoyl-CoA hydratase/isomerase family protein</fullName>
    </submittedName>
</protein>
<dbReference type="EMBL" id="JBIGIB010000003">
    <property type="protein sequence ID" value="MFG6467374.1"/>
    <property type="molecule type" value="Genomic_DNA"/>
</dbReference>
<comment type="similarity">
    <text evidence="1 2">Belongs to the enoyl-CoA hydratase/isomerase family.</text>
</comment>
<dbReference type="Pfam" id="PF00378">
    <property type="entry name" value="ECH_1"/>
    <property type="match status" value="1"/>
</dbReference>
<reference evidence="3 4" key="1">
    <citation type="submission" date="2024-08" db="EMBL/GenBank/DDBJ databases">
        <authorList>
            <person name="Lu H."/>
        </authorList>
    </citation>
    <scope>NUCLEOTIDE SEQUENCE [LARGE SCALE GENOMIC DNA]</scope>
    <source>
        <strain evidence="3 4">BYS87W</strain>
    </source>
</reference>
<dbReference type="PROSITE" id="PS00166">
    <property type="entry name" value="ENOYL_COA_HYDRATASE"/>
    <property type="match status" value="1"/>
</dbReference>
<evidence type="ECO:0000313" key="4">
    <source>
        <dbReference type="Proteomes" id="UP001606303"/>
    </source>
</evidence>
<comment type="caution">
    <text evidence="3">The sequence shown here is derived from an EMBL/GenBank/DDBJ whole genome shotgun (WGS) entry which is preliminary data.</text>
</comment>
<organism evidence="3 4">
    <name type="scientific">Pelomonas baiyunensis</name>
    <dbReference type="NCBI Taxonomy" id="3299026"/>
    <lineage>
        <taxon>Bacteria</taxon>
        <taxon>Pseudomonadati</taxon>
        <taxon>Pseudomonadota</taxon>
        <taxon>Betaproteobacteria</taxon>
        <taxon>Burkholderiales</taxon>
        <taxon>Sphaerotilaceae</taxon>
        <taxon>Roseateles</taxon>
    </lineage>
</organism>
<dbReference type="Proteomes" id="UP001606303">
    <property type="component" value="Unassembled WGS sequence"/>
</dbReference>
<dbReference type="Gene3D" id="3.90.226.10">
    <property type="entry name" value="2-enoyl-CoA Hydratase, Chain A, domain 1"/>
    <property type="match status" value="1"/>
</dbReference>
<dbReference type="CDD" id="cd06558">
    <property type="entry name" value="crotonase-like"/>
    <property type="match status" value="1"/>
</dbReference>
<keyword evidence="4" id="KW-1185">Reference proteome</keyword>
<dbReference type="PANTHER" id="PTHR42964">
    <property type="entry name" value="ENOYL-COA HYDRATASE"/>
    <property type="match status" value="1"/>
</dbReference>
<evidence type="ECO:0000256" key="1">
    <source>
        <dbReference type="ARBA" id="ARBA00005254"/>
    </source>
</evidence>
<proteinExistence type="inferred from homology"/>
<sequence>MTAPAPAPSLPTGQPPRLDIHGAVARITLRRPQQANRLSADDLEHLHAHLAAVQADLAVRVLVLQGEGRYFCSGFDLGSLGVVDAGARFGELADALEAARPITVARLHGGVYGGAADLALACDFRLGVPAVQMFVPAARIGLHFYAGGLRRLVSRLGLATAKQVMLAGRTLEAPALQACGFLDELLADEVQLDLAIQQLTDTLSGMAPLALLPMKQHLNALAAGQLDAARLADDIRRARDSADLVEGQAAWAQKRTAHFKGC</sequence>
<accession>A0ABW7GZG6</accession>
<evidence type="ECO:0000256" key="2">
    <source>
        <dbReference type="RuleBase" id="RU003707"/>
    </source>
</evidence>
<dbReference type="PANTHER" id="PTHR42964:SF1">
    <property type="entry name" value="POLYKETIDE BIOSYNTHESIS ENOYL-COA HYDRATASE PKSH-RELATED"/>
    <property type="match status" value="1"/>
</dbReference>
<name>A0ABW7GZG6_9BURK</name>
<dbReference type="InterPro" id="IPR018376">
    <property type="entry name" value="Enoyl-CoA_hyd/isom_CS"/>
</dbReference>